<name>A0ACD3YYZ4_FUSSC</name>
<dbReference type="EMBL" id="CP090033">
    <property type="protein sequence ID" value="UPK94126.1"/>
    <property type="molecule type" value="Genomic_DNA"/>
</dbReference>
<protein>
    <submittedName>
        <fullName evidence="1">Uncharacterized protein</fullName>
    </submittedName>
</protein>
<keyword evidence="2" id="KW-1185">Reference proteome</keyword>
<reference evidence="1" key="1">
    <citation type="submission" date="2021-11" db="EMBL/GenBank/DDBJ databases">
        <title>Fusarium solani-melongenae Genome sequencing and assembly.</title>
        <authorList>
            <person name="Xie S."/>
            <person name="Huang L."/>
            <person name="Zhang X."/>
        </authorList>
    </citation>
    <scope>NUCLEOTIDE SEQUENCE</scope>
    <source>
        <strain evidence="1">CRI 24-3</strain>
    </source>
</reference>
<accession>A0ACD3YYZ4</accession>
<dbReference type="Proteomes" id="UP000830768">
    <property type="component" value="Chromosome 4"/>
</dbReference>
<proteinExistence type="predicted"/>
<gene>
    <name evidence="1" type="ORF">LCI18_005061</name>
</gene>
<sequence length="333" mass="39103">MQVFTVDDVAQGFTSSWKRVTRQSRSCCCRNKHKEGHIFLFRRLALVAAVVVVHLTSLVMENMATEDAAPYLQPLNPKPKPKGEFHLFPQLSTDLRCMIWQQTLCHERLVFVHLVSRGEQPKNYYHSDPWRNGVTDDYVIFVSQRSTISKLFRVNAEARSCASRFYRVQLPCTYRYGDHMEGNGTLYINPELDTLAISSIEHFVKFAHDIWIHDPRRVGLLNMAMEQHLLYHIYKQGNNSRLREVVSLIRQFWFMFMQKRSCRFRRTRFRGTDDTLSGLKPHFSRPIMAATPVFDRRPDPRPIQADLKQVYTGIWDPRRYIHQWVCLVAVLGV</sequence>
<evidence type="ECO:0000313" key="1">
    <source>
        <dbReference type="EMBL" id="UPK94126.1"/>
    </source>
</evidence>
<evidence type="ECO:0000313" key="2">
    <source>
        <dbReference type="Proteomes" id="UP000830768"/>
    </source>
</evidence>
<organism evidence="1 2">
    <name type="scientific">Fusarium solani subsp. cucurbitae</name>
    <name type="common">Neocosmosporum cucurbitae</name>
    <dbReference type="NCBI Taxonomy" id="2747967"/>
    <lineage>
        <taxon>Eukaryota</taxon>
        <taxon>Fungi</taxon>
        <taxon>Dikarya</taxon>
        <taxon>Ascomycota</taxon>
        <taxon>Pezizomycotina</taxon>
        <taxon>Sordariomycetes</taxon>
        <taxon>Hypocreomycetidae</taxon>
        <taxon>Hypocreales</taxon>
        <taxon>Nectriaceae</taxon>
        <taxon>Fusarium</taxon>
        <taxon>Fusarium solani species complex</taxon>
    </lineage>
</organism>